<evidence type="ECO:0000256" key="2">
    <source>
        <dbReference type="ARBA" id="ARBA00007424"/>
    </source>
</evidence>
<reference evidence="8 9" key="1">
    <citation type="journal article" date="2016" name="Environ. Microbiol.">
        <title>New Methyloceanibacter diversity from North Sea sediments includes methanotroph containing solely the soluble methane monooxygenase.</title>
        <authorList>
            <person name="Vekeman B."/>
            <person name="Kerckhof F.M."/>
            <person name="Cremers G."/>
            <person name="de Vos P."/>
            <person name="Vandamme P."/>
            <person name="Boon N."/>
            <person name="Op den Camp H.J."/>
            <person name="Heylen K."/>
        </authorList>
    </citation>
    <scope>NUCLEOTIDE SEQUENCE [LARGE SCALE GENOMIC DNA]</scope>
    <source>
        <strain evidence="8 9">R-67176</strain>
    </source>
</reference>
<evidence type="ECO:0000256" key="5">
    <source>
        <dbReference type="ARBA" id="ARBA00022679"/>
    </source>
</evidence>
<dbReference type="CDD" id="cd09209">
    <property type="entry name" value="Lumazine_synthase-I"/>
    <property type="match status" value="1"/>
</dbReference>
<dbReference type="EMBL" id="LPWE01000013">
    <property type="protein sequence ID" value="ODR94142.1"/>
    <property type="molecule type" value="Genomic_DNA"/>
</dbReference>
<evidence type="ECO:0000256" key="3">
    <source>
        <dbReference type="ARBA" id="ARBA00012664"/>
    </source>
</evidence>
<comment type="pathway">
    <text evidence="1 7">Cofactor biosynthesis; riboflavin biosynthesis; riboflavin from 2-hydroxy-3-oxobutyl phosphate and 5-amino-6-(D-ribitylamino)uracil: step 1/2.</text>
</comment>
<comment type="function">
    <text evidence="7">Catalyzes the formation of 6,7-dimethyl-8-ribityllumazine by condensation of 5-amino-6-(D-ribitylamino)uracil with 3,4-dihydroxy-2-butanone 4-phosphate. This is the penultimate step in the biosynthesis of riboflavin.</text>
</comment>
<dbReference type="RefSeq" id="WP_069445482.1">
    <property type="nucleotide sequence ID" value="NZ_LPWE01000013.1"/>
</dbReference>
<sequence>MSRKGPNSVLIISARFYEDIADELARGATEELRGNDVEFEEISVPGALEIPLALSLALANGFVGRAGRHRACIALGCVIRGQTSHFDIVARESAGGLSQLALQHGVPIGSGIITCENMEQAWERASVDGRNKGGDAARACLTLMRLEEQFSSASRR</sequence>
<dbReference type="AlphaFoldDB" id="A0A1E3VKV4"/>
<feature type="binding site" evidence="7">
    <location>
        <begin position="47"/>
        <end position="49"/>
    </location>
    <ligand>
        <name>5-amino-6-(D-ribitylamino)uracil</name>
        <dbReference type="ChEBI" id="CHEBI:15934"/>
    </ligand>
</feature>
<comment type="similarity">
    <text evidence="2 7">Belongs to the DMRL synthase family.</text>
</comment>
<evidence type="ECO:0000256" key="1">
    <source>
        <dbReference type="ARBA" id="ARBA00004917"/>
    </source>
</evidence>
<dbReference type="STRING" id="1774970.AUC70_11320"/>
<feature type="binding site" evidence="7">
    <location>
        <position position="110"/>
    </location>
    <ligand>
        <name>5-amino-6-(D-ribitylamino)uracil</name>
        <dbReference type="ChEBI" id="CHEBI:15934"/>
    </ligand>
</feature>
<dbReference type="UniPathway" id="UPA00275">
    <property type="reaction ID" value="UER00404"/>
</dbReference>
<evidence type="ECO:0000256" key="6">
    <source>
        <dbReference type="ARBA" id="ARBA00048785"/>
    </source>
</evidence>
<feature type="binding site" evidence="7">
    <location>
        <position position="16"/>
    </location>
    <ligand>
        <name>5-amino-6-(D-ribitylamino)uracil</name>
        <dbReference type="ChEBI" id="CHEBI:15934"/>
    </ligand>
</feature>
<dbReference type="InterPro" id="IPR002180">
    <property type="entry name" value="LS/RS"/>
</dbReference>
<dbReference type="Pfam" id="PF00885">
    <property type="entry name" value="DMRL_synthase"/>
    <property type="match status" value="1"/>
</dbReference>
<dbReference type="PANTHER" id="PTHR21058:SF0">
    <property type="entry name" value="6,7-DIMETHYL-8-RIBITYLLUMAZINE SYNTHASE"/>
    <property type="match status" value="1"/>
</dbReference>
<feature type="active site" description="Proton donor" evidence="7">
    <location>
        <position position="85"/>
    </location>
</feature>
<evidence type="ECO:0000313" key="9">
    <source>
        <dbReference type="Proteomes" id="UP000094172"/>
    </source>
</evidence>
<dbReference type="SUPFAM" id="SSF52121">
    <property type="entry name" value="Lumazine synthase"/>
    <property type="match status" value="1"/>
</dbReference>
<gene>
    <name evidence="7" type="primary">ribH</name>
    <name evidence="8" type="ORF">AUC70_11320</name>
</gene>
<dbReference type="EC" id="2.5.1.78" evidence="3 7"/>
<dbReference type="GO" id="GO:0000906">
    <property type="term" value="F:6,7-dimethyl-8-ribityllumazine synthase activity"/>
    <property type="evidence" value="ECO:0007669"/>
    <property type="project" value="UniProtKB-UniRule"/>
</dbReference>
<comment type="catalytic activity">
    <reaction evidence="6 7">
        <text>(2S)-2-hydroxy-3-oxobutyl phosphate + 5-amino-6-(D-ribitylamino)uracil = 6,7-dimethyl-8-(1-D-ribityl)lumazine + phosphate + 2 H2O + H(+)</text>
        <dbReference type="Rhea" id="RHEA:26152"/>
        <dbReference type="ChEBI" id="CHEBI:15377"/>
        <dbReference type="ChEBI" id="CHEBI:15378"/>
        <dbReference type="ChEBI" id="CHEBI:15934"/>
        <dbReference type="ChEBI" id="CHEBI:43474"/>
        <dbReference type="ChEBI" id="CHEBI:58201"/>
        <dbReference type="ChEBI" id="CHEBI:58830"/>
        <dbReference type="EC" id="2.5.1.78"/>
    </reaction>
</comment>
<name>A0A1E3VKV4_9HYPH</name>
<dbReference type="Proteomes" id="UP000094172">
    <property type="component" value="Unassembled WGS sequence"/>
</dbReference>
<feature type="binding site" evidence="7">
    <location>
        <begin position="77"/>
        <end position="79"/>
    </location>
    <ligand>
        <name>5-amino-6-(D-ribitylamino)uracil</name>
        <dbReference type="ChEBI" id="CHEBI:15934"/>
    </ligand>
</feature>
<keyword evidence="4 7" id="KW-0686">Riboflavin biosynthesis</keyword>
<evidence type="ECO:0000313" key="8">
    <source>
        <dbReference type="EMBL" id="ODR94142.1"/>
    </source>
</evidence>
<keyword evidence="5 7" id="KW-0808">Transferase</keyword>
<dbReference type="GO" id="GO:0009231">
    <property type="term" value="P:riboflavin biosynthetic process"/>
    <property type="evidence" value="ECO:0007669"/>
    <property type="project" value="UniProtKB-UniRule"/>
</dbReference>
<keyword evidence="9" id="KW-1185">Reference proteome</keyword>
<dbReference type="GO" id="GO:0009349">
    <property type="term" value="C:riboflavin synthase complex"/>
    <property type="evidence" value="ECO:0007669"/>
    <property type="project" value="UniProtKB-UniRule"/>
</dbReference>
<dbReference type="InterPro" id="IPR036467">
    <property type="entry name" value="LS/RS_sf"/>
</dbReference>
<feature type="binding site" evidence="7">
    <location>
        <position position="124"/>
    </location>
    <ligand>
        <name>(2S)-2-hydroxy-3-oxobutyl phosphate</name>
        <dbReference type="ChEBI" id="CHEBI:58830"/>
    </ligand>
</feature>
<dbReference type="NCBIfam" id="TIGR00114">
    <property type="entry name" value="lumazine-synth"/>
    <property type="match status" value="1"/>
</dbReference>
<dbReference type="PANTHER" id="PTHR21058">
    <property type="entry name" value="6,7-DIMETHYL-8-RIBITYLLUMAZINE SYNTHASE DMRL SYNTHASE LUMAZINE SYNTHASE"/>
    <property type="match status" value="1"/>
</dbReference>
<dbReference type="InterPro" id="IPR034964">
    <property type="entry name" value="LS"/>
</dbReference>
<dbReference type="HAMAP" id="MF_00178">
    <property type="entry name" value="Lumazine_synth"/>
    <property type="match status" value="1"/>
</dbReference>
<evidence type="ECO:0000256" key="4">
    <source>
        <dbReference type="ARBA" id="ARBA00022619"/>
    </source>
</evidence>
<proteinExistence type="inferred from homology"/>
<dbReference type="Gene3D" id="3.40.50.960">
    <property type="entry name" value="Lumazine/riboflavin synthase"/>
    <property type="match status" value="1"/>
</dbReference>
<protein>
    <recommendedName>
        <fullName evidence="3 7">6,7-dimethyl-8-ribityllumazine synthase</fullName>
        <shortName evidence="7">DMRL synthase</shortName>
        <shortName evidence="7">LS</shortName>
        <shortName evidence="7">Lumazine synthase</shortName>
        <ecNumber evidence="3 7">2.5.1.78</ecNumber>
    </recommendedName>
</protein>
<evidence type="ECO:0000256" key="7">
    <source>
        <dbReference type="HAMAP-Rule" id="MF_00178"/>
    </source>
</evidence>
<feature type="binding site" evidence="7">
    <location>
        <begin position="82"/>
        <end position="83"/>
    </location>
    <ligand>
        <name>(2S)-2-hydroxy-3-oxobutyl phosphate</name>
        <dbReference type="ChEBI" id="CHEBI:58830"/>
    </ligand>
</feature>
<comment type="caution">
    <text evidence="8">The sequence shown here is derived from an EMBL/GenBank/DDBJ whole genome shotgun (WGS) entry which is preliminary data.</text>
</comment>
<accession>A0A1E3VKV4</accession>
<organism evidence="8 9">
    <name type="scientific">Methyloceanibacter stevinii</name>
    <dbReference type="NCBI Taxonomy" id="1774970"/>
    <lineage>
        <taxon>Bacteria</taxon>
        <taxon>Pseudomonadati</taxon>
        <taxon>Pseudomonadota</taxon>
        <taxon>Alphaproteobacteria</taxon>
        <taxon>Hyphomicrobiales</taxon>
        <taxon>Hyphomicrobiaceae</taxon>
        <taxon>Methyloceanibacter</taxon>
    </lineage>
</organism>
<dbReference type="GO" id="GO:0005829">
    <property type="term" value="C:cytosol"/>
    <property type="evidence" value="ECO:0007669"/>
    <property type="project" value="TreeGrafter"/>
</dbReference>